<dbReference type="Proteomes" id="UP001254608">
    <property type="component" value="Unassembled WGS sequence"/>
</dbReference>
<feature type="transmembrane region" description="Helical" evidence="1">
    <location>
        <begin position="70"/>
        <end position="90"/>
    </location>
</feature>
<name>A0ABU2WEN5_9GAMM</name>
<reference evidence="2 3" key="1">
    <citation type="submission" date="2023-09" db="EMBL/GenBank/DDBJ databases">
        <authorList>
            <person name="Rey-Velasco X."/>
        </authorList>
    </citation>
    <scope>NUCLEOTIDE SEQUENCE [LARGE SCALE GENOMIC DNA]</scope>
    <source>
        <strain evidence="2 3">W345</strain>
    </source>
</reference>
<organism evidence="2 3">
    <name type="scientific">Banduia mediterranea</name>
    <dbReference type="NCBI Taxonomy" id="3075609"/>
    <lineage>
        <taxon>Bacteria</taxon>
        <taxon>Pseudomonadati</taxon>
        <taxon>Pseudomonadota</taxon>
        <taxon>Gammaproteobacteria</taxon>
        <taxon>Nevskiales</taxon>
        <taxon>Algiphilaceae</taxon>
        <taxon>Banduia</taxon>
    </lineage>
</organism>
<evidence type="ECO:0000256" key="1">
    <source>
        <dbReference type="SAM" id="Phobius"/>
    </source>
</evidence>
<protein>
    <submittedName>
        <fullName evidence="2">Uncharacterized protein</fullName>
    </submittedName>
</protein>
<dbReference type="RefSeq" id="WP_311363714.1">
    <property type="nucleotide sequence ID" value="NZ_JAVRIC010000003.1"/>
</dbReference>
<evidence type="ECO:0000313" key="2">
    <source>
        <dbReference type="EMBL" id="MDT0496320.1"/>
    </source>
</evidence>
<keyword evidence="1" id="KW-1133">Transmembrane helix</keyword>
<dbReference type="EMBL" id="JAVRIC010000003">
    <property type="protein sequence ID" value="MDT0496320.1"/>
    <property type="molecule type" value="Genomic_DNA"/>
</dbReference>
<accession>A0ABU2WEN5</accession>
<keyword evidence="1" id="KW-0812">Transmembrane</keyword>
<gene>
    <name evidence="2" type="ORF">RM530_02920</name>
</gene>
<keyword evidence="3" id="KW-1185">Reference proteome</keyword>
<sequence length="131" mass="13673">MRAASLAFAAGAVGALLNSLAVWAAGHYGLTARIGVAIHPSFSAAWLYPRIVWGGLWGLLLLLPLAPGRTLIRGLVVSLGPSLAQLLFFFPQQTSHGLGGLGLGLLTPAAVLIFNAIWGISAAYWIRSTGR</sequence>
<keyword evidence="1" id="KW-0472">Membrane</keyword>
<feature type="transmembrane region" description="Helical" evidence="1">
    <location>
        <begin position="102"/>
        <end position="126"/>
    </location>
</feature>
<feature type="transmembrane region" description="Helical" evidence="1">
    <location>
        <begin position="45"/>
        <end position="63"/>
    </location>
</feature>
<evidence type="ECO:0000313" key="3">
    <source>
        <dbReference type="Proteomes" id="UP001254608"/>
    </source>
</evidence>
<comment type="caution">
    <text evidence="2">The sequence shown here is derived from an EMBL/GenBank/DDBJ whole genome shotgun (WGS) entry which is preliminary data.</text>
</comment>
<proteinExistence type="predicted"/>